<organism evidence="2 3">
    <name type="scientific">Photobacterium aquae</name>
    <dbReference type="NCBI Taxonomy" id="1195763"/>
    <lineage>
        <taxon>Bacteria</taxon>
        <taxon>Pseudomonadati</taxon>
        <taxon>Pseudomonadota</taxon>
        <taxon>Gammaproteobacteria</taxon>
        <taxon>Vibrionales</taxon>
        <taxon>Vibrionaceae</taxon>
        <taxon>Photobacterium</taxon>
    </lineage>
</organism>
<evidence type="ECO:0000256" key="1">
    <source>
        <dbReference type="SAM" id="Phobius"/>
    </source>
</evidence>
<name>A0A0J1JSF2_9GAMM</name>
<sequence length="316" mass="36318">MSLESKPSKITVKWLEDDSETIGCHQGLTFRESMQFVEDFNWGLYDGQGCSELTLYKGDDNDNFMAFHITQLGRDTFSINLQVVHKAQRKYIWSKSKVIANLGTCSKSELTRVLKPLGNYSVSRLFKRYLPETIDIRLKLLLLFVVFSMVSLFWFDSSNLLLSPTYDYYLYNKHIVVFSIFAALLITFRIRHVLNMTAKDILPCIGVGSLLMMFFVYMLALLPIAPVHYFFSVPATQIEQVSDLGSSYYGSGKGSCRGRVWLRSAGKLQRERVLCHVPEPLWRQLKIGDRLWLQGEQSPVAFSPDKMALIYQLNNQ</sequence>
<dbReference type="PATRIC" id="fig|1195763.3.peg.2627"/>
<dbReference type="AlphaFoldDB" id="A0A0J1JSF2"/>
<keyword evidence="1" id="KW-0812">Transmembrane</keyword>
<feature type="transmembrane region" description="Helical" evidence="1">
    <location>
        <begin position="175"/>
        <end position="194"/>
    </location>
</feature>
<dbReference type="STRING" id="1195763.ABT56_12445"/>
<dbReference type="Proteomes" id="UP000036097">
    <property type="component" value="Unassembled WGS sequence"/>
</dbReference>
<comment type="caution">
    <text evidence="2">The sequence shown here is derived from an EMBL/GenBank/DDBJ whole genome shotgun (WGS) entry which is preliminary data.</text>
</comment>
<feature type="transmembrane region" description="Helical" evidence="1">
    <location>
        <begin position="136"/>
        <end position="155"/>
    </location>
</feature>
<keyword evidence="1" id="KW-1133">Transmembrane helix</keyword>
<protein>
    <submittedName>
        <fullName evidence="2">Uncharacterized protein</fullName>
    </submittedName>
</protein>
<feature type="transmembrane region" description="Helical" evidence="1">
    <location>
        <begin position="201"/>
        <end position="222"/>
    </location>
</feature>
<reference evidence="2 3" key="1">
    <citation type="submission" date="2015-05" db="EMBL/GenBank/DDBJ databases">
        <title>Photobacterium galathea sp. nov.</title>
        <authorList>
            <person name="Machado H."/>
            <person name="Gram L."/>
        </authorList>
    </citation>
    <scope>NUCLEOTIDE SEQUENCE [LARGE SCALE GENOMIC DNA]</scope>
    <source>
        <strain evidence="2 3">CGMCC 1.12159</strain>
    </source>
</reference>
<accession>A0A0J1JSF2</accession>
<evidence type="ECO:0000313" key="3">
    <source>
        <dbReference type="Proteomes" id="UP000036097"/>
    </source>
</evidence>
<proteinExistence type="predicted"/>
<dbReference type="EMBL" id="LDOT01000015">
    <property type="protein sequence ID" value="KLV05187.1"/>
    <property type="molecule type" value="Genomic_DNA"/>
</dbReference>
<gene>
    <name evidence="2" type="ORF">ABT56_12445</name>
</gene>
<evidence type="ECO:0000313" key="2">
    <source>
        <dbReference type="EMBL" id="KLV05187.1"/>
    </source>
</evidence>
<keyword evidence="3" id="KW-1185">Reference proteome</keyword>
<keyword evidence="1" id="KW-0472">Membrane</keyword>